<accession>A0ABN9XVC2</accession>
<sequence>VKTLIAEAIKAETQPGGAIYNSVVERVTEQLSTAPLPGGTVYAAVEESAKPGGAVHAAFTNEYNRAADEEYPWRAVLRNLAVAQWRATWEALTVDPDSVEAAGEAIEKSGNPAASLRGLSAAHPENKELEALKTRVAMKHAARTKWKDLRLPGRGGSSEKFKCHLGERADAGRGQNIRALSRCVLVLYRLTEKRYTSVLTGAQANAAKAEAQRATVMEWVYYAIKDFGLDLAFGEVALLSAAAGQSRANDLNRLGADSPQSALKARRLGDPPGTTAPAGHNQSGAAGSDPRASSGARANRWSNVPAAGPPADAPLAAPGTPPAPGRKELVRQMKASLAAVAPGKSAQFFQKWFDDRFKEKGLKQAALQVSREVCKNCFYSGRGALERTFKECRDTFKNKCVLPCPRCVAAGRLTGDVHHWAQ</sequence>
<evidence type="ECO:0000313" key="2">
    <source>
        <dbReference type="EMBL" id="CAK0903956.1"/>
    </source>
</evidence>
<feature type="region of interest" description="Disordered" evidence="1">
    <location>
        <begin position="251"/>
        <end position="326"/>
    </location>
</feature>
<gene>
    <name evidence="2" type="ORF">PCOR1329_LOCUS80122</name>
</gene>
<evidence type="ECO:0000313" key="3">
    <source>
        <dbReference type="Proteomes" id="UP001189429"/>
    </source>
</evidence>
<dbReference type="EMBL" id="CAUYUJ010021322">
    <property type="protein sequence ID" value="CAK0903956.1"/>
    <property type="molecule type" value="Genomic_DNA"/>
</dbReference>
<keyword evidence="3" id="KW-1185">Reference proteome</keyword>
<evidence type="ECO:0000256" key="1">
    <source>
        <dbReference type="SAM" id="MobiDB-lite"/>
    </source>
</evidence>
<proteinExistence type="predicted"/>
<name>A0ABN9XVC2_9DINO</name>
<comment type="caution">
    <text evidence="2">The sequence shown here is derived from an EMBL/GenBank/DDBJ whole genome shotgun (WGS) entry which is preliminary data.</text>
</comment>
<organism evidence="2 3">
    <name type="scientific">Prorocentrum cordatum</name>
    <dbReference type="NCBI Taxonomy" id="2364126"/>
    <lineage>
        <taxon>Eukaryota</taxon>
        <taxon>Sar</taxon>
        <taxon>Alveolata</taxon>
        <taxon>Dinophyceae</taxon>
        <taxon>Prorocentrales</taxon>
        <taxon>Prorocentraceae</taxon>
        <taxon>Prorocentrum</taxon>
    </lineage>
</organism>
<protein>
    <submittedName>
        <fullName evidence="2">Uncharacterized protein</fullName>
    </submittedName>
</protein>
<reference evidence="2" key="1">
    <citation type="submission" date="2023-10" db="EMBL/GenBank/DDBJ databases">
        <authorList>
            <person name="Chen Y."/>
            <person name="Shah S."/>
            <person name="Dougan E. K."/>
            <person name="Thang M."/>
            <person name="Chan C."/>
        </authorList>
    </citation>
    <scope>NUCLEOTIDE SEQUENCE [LARGE SCALE GENOMIC DNA]</scope>
</reference>
<dbReference type="Proteomes" id="UP001189429">
    <property type="component" value="Unassembled WGS sequence"/>
</dbReference>
<feature type="non-terminal residue" evidence="2">
    <location>
        <position position="422"/>
    </location>
</feature>
<feature type="non-terminal residue" evidence="2">
    <location>
        <position position="1"/>
    </location>
</feature>